<dbReference type="PANTHER" id="PTHR21666">
    <property type="entry name" value="PEPTIDASE-RELATED"/>
    <property type="match status" value="1"/>
</dbReference>
<dbReference type="InterPro" id="IPR016047">
    <property type="entry name" value="M23ase_b-sheet_dom"/>
</dbReference>
<dbReference type="Gene3D" id="3.10.350.10">
    <property type="entry name" value="LysM domain"/>
    <property type="match status" value="1"/>
</dbReference>
<dbReference type="PROSITE" id="PS51782">
    <property type="entry name" value="LYSM"/>
    <property type="match status" value="1"/>
</dbReference>
<comment type="caution">
    <text evidence="4">The sequence shown here is derived from an EMBL/GenBank/DDBJ whole genome shotgun (WGS) entry which is preliminary data.</text>
</comment>
<reference evidence="4" key="2">
    <citation type="submission" date="2021-04" db="EMBL/GenBank/DDBJ databases">
        <authorList>
            <person name="Gilroy R."/>
        </authorList>
    </citation>
    <scope>NUCLEOTIDE SEQUENCE</scope>
    <source>
        <strain evidence="4">9264</strain>
    </source>
</reference>
<dbReference type="CDD" id="cd00118">
    <property type="entry name" value="LysM"/>
    <property type="match status" value="1"/>
</dbReference>
<dbReference type="SUPFAM" id="SSF54106">
    <property type="entry name" value="LysM domain"/>
    <property type="match status" value="1"/>
</dbReference>
<feature type="region of interest" description="Disordered" evidence="2">
    <location>
        <begin position="94"/>
        <end position="115"/>
    </location>
</feature>
<accession>A0A9D2RIB2</accession>
<sequence>MNIHNRFLSALGSVQVWQRLAVISLAALLVACGSTKSTPQGHYRVQRGDTLSKIARQHGQSVSELARTNGIRNPNKLEVGQLLKVRGGSAAPVGTGGGSMASAGSSSALPAPTASTNSVAAGRSINLVWPASGPARRGVRASHSQGVFIGGQSGAPVNAAAAGKVIYSGSGLRGYGNLLILSHDANFMSVYAHNSKLLASEGQSVKQGQKIAEMGSSDTDRTQLYFELRYNGKPVDAMRYLPKR</sequence>
<dbReference type="GO" id="GO:0004222">
    <property type="term" value="F:metalloendopeptidase activity"/>
    <property type="evidence" value="ECO:0007669"/>
    <property type="project" value="TreeGrafter"/>
</dbReference>
<dbReference type="SMART" id="SM00257">
    <property type="entry name" value="LysM"/>
    <property type="match status" value="1"/>
</dbReference>
<dbReference type="InterPro" id="IPR018392">
    <property type="entry name" value="LysM"/>
</dbReference>
<dbReference type="Pfam" id="PF01476">
    <property type="entry name" value="LysM"/>
    <property type="match status" value="1"/>
</dbReference>
<dbReference type="Pfam" id="PF01551">
    <property type="entry name" value="Peptidase_M23"/>
    <property type="match status" value="1"/>
</dbReference>
<evidence type="ECO:0000259" key="3">
    <source>
        <dbReference type="PROSITE" id="PS51782"/>
    </source>
</evidence>
<protein>
    <submittedName>
        <fullName evidence="4">Peptidoglycan DD-metalloendopeptidase family protein</fullName>
    </submittedName>
</protein>
<organism evidence="4 5">
    <name type="scientific">Candidatus Paenalcaligenes intestinipullorum</name>
    <dbReference type="NCBI Taxonomy" id="2838718"/>
    <lineage>
        <taxon>Bacteria</taxon>
        <taxon>Pseudomonadati</taxon>
        <taxon>Pseudomonadota</taxon>
        <taxon>Betaproteobacteria</taxon>
        <taxon>Burkholderiales</taxon>
        <taxon>Alcaligenaceae</taxon>
        <taxon>Paenalcaligenes</taxon>
    </lineage>
</organism>
<dbReference type="EMBL" id="DWUQ01000012">
    <property type="protein sequence ID" value="HJD43523.1"/>
    <property type="molecule type" value="Genomic_DNA"/>
</dbReference>
<dbReference type="InterPro" id="IPR050570">
    <property type="entry name" value="Cell_wall_metabolism_enzyme"/>
</dbReference>
<dbReference type="SUPFAM" id="SSF51261">
    <property type="entry name" value="Duplicated hybrid motif"/>
    <property type="match status" value="1"/>
</dbReference>
<dbReference type="PROSITE" id="PS51257">
    <property type="entry name" value="PROKAR_LIPOPROTEIN"/>
    <property type="match status" value="1"/>
</dbReference>
<evidence type="ECO:0000256" key="1">
    <source>
        <dbReference type="ARBA" id="ARBA00038420"/>
    </source>
</evidence>
<dbReference type="GO" id="GO:0032153">
    <property type="term" value="C:cell division site"/>
    <property type="evidence" value="ECO:0007669"/>
    <property type="project" value="TreeGrafter"/>
</dbReference>
<dbReference type="AlphaFoldDB" id="A0A9D2RIB2"/>
<name>A0A9D2RIB2_9BURK</name>
<feature type="compositionally biased region" description="Low complexity" evidence="2">
    <location>
        <begin position="100"/>
        <end position="115"/>
    </location>
</feature>
<feature type="domain" description="LysM" evidence="3">
    <location>
        <begin position="41"/>
        <end position="85"/>
    </location>
</feature>
<dbReference type="InterPro" id="IPR011055">
    <property type="entry name" value="Dup_hybrid_motif"/>
</dbReference>
<dbReference type="Gene3D" id="2.70.70.10">
    <property type="entry name" value="Glucose Permease (Domain IIA)"/>
    <property type="match status" value="1"/>
</dbReference>
<gene>
    <name evidence="4" type="ORF">H9906_00655</name>
</gene>
<dbReference type="Proteomes" id="UP000823889">
    <property type="component" value="Unassembled WGS sequence"/>
</dbReference>
<evidence type="ECO:0000313" key="4">
    <source>
        <dbReference type="EMBL" id="HJD43523.1"/>
    </source>
</evidence>
<evidence type="ECO:0000313" key="5">
    <source>
        <dbReference type="Proteomes" id="UP000823889"/>
    </source>
</evidence>
<reference evidence="4" key="1">
    <citation type="journal article" date="2021" name="PeerJ">
        <title>Extensive microbial diversity within the chicken gut microbiome revealed by metagenomics and culture.</title>
        <authorList>
            <person name="Gilroy R."/>
            <person name="Ravi A."/>
            <person name="Getino M."/>
            <person name="Pursley I."/>
            <person name="Horton D.L."/>
            <person name="Alikhan N.F."/>
            <person name="Baker D."/>
            <person name="Gharbi K."/>
            <person name="Hall N."/>
            <person name="Watson M."/>
            <person name="Adriaenssens E.M."/>
            <person name="Foster-Nyarko E."/>
            <person name="Jarju S."/>
            <person name="Secka A."/>
            <person name="Antonio M."/>
            <person name="Oren A."/>
            <person name="Chaudhuri R.R."/>
            <person name="La Ragione R."/>
            <person name="Hildebrand F."/>
            <person name="Pallen M.J."/>
        </authorList>
    </citation>
    <scope>NUCLEOTIDE SEQUENCE</scope>
    <source>
        <strain evidence="4">9264</strain>
    </source>
</reference>
<dbReference type="PANTHER" id="PTHR21666:SF263">
    <property type="entry name" value="MUREIN HYDROLASE ACTIVATOR NLPD"/>
    <property type="match status" value="1"/>
</dbReference>
<dbReference type="InterPro" id="IPR036779">
    <property type="entry name" value="LysM_dom_sf"/>
</dbReference>
<proteinExistence type="inferred from homology"/>
<comment type="similarity">
    <text evidence="1">Belongs to the E.coli NlpD/Haemophilus LppB family.</text>
</comment>
<dbReference type="CDD" id="cd12797">
    <property type="entry name" value="M23_peptidase"/>
    <property type="match status" value="1"/>
</dbReference>
<evidence type="ECO:0000256" key="2">
    <source>
        <dbReference type="SAM" id="MobiDB-lite"/>
    </source>
</evidence>
<dbReference type="GO" id="GO:0009279">
    <property type="term" value="C:cell outer membrane"/>
    <property type="evidence" value="ECO:0007669"/>
    <property type="project" value="TreeGrafter"/>
</dbReference>